<dbReference type="Proteomes" id="UP001202328">
    <property type="component" value="Unassembled WGS sequence"/>
</dbReference>
<organism evidence="2 3">
    <name type="scientific">Papaver atlanticum</name>
    <dbReference type="NCBI Taxonomy" id="357466"/>
    <lineage>
        <taxon>Eukaryota</taxon>
        <taxon>Viridiplantae</taxon>
        <taxon>Streptophyta</taxon>
        <taxon>Embryophyta</taxon>
        <taxon>Tracheophyta</taxon>
        <taxon>Spermatophyta</taxon>
        <taxon>Magnoliopsida</taxon>
        <taxon>Ranunculales</taxon>
        <taxon>Papaveraceae</taxon>
        <taxon>Papaveroideae</taxon>
        <taxon>Papaver</taxon>
    </lineage>
</organism>
<evidence type="ECO:0000313" key="2">
    <source>
        <dbReference type="EMBL" id="KAI3957238.1"/>
    </source>
</evidence>
<feature type="non-terminal residue" evidence="2">
    <location>
        <position position="95"/>
    </location>
</feature>
<evidence type="ECO:0000256" key="1">
    <source>
        <dbReference type="SAM" id="MobiDB-lite"/>
    </source>
</evidence>
<feature type="region of interest" description="Disordered" evidence="1">
    <location>
        <begin position="32"/>
        <end position="53"/>
    </location>
</feature>
<keyword evidence="3" id="KW-1185">Reference proteome</keyword>
<evidence type="ECO:0000313" key="3">
    <source>
        <dbReference type="Proteomes" id="UP001202328"/>
    </source>
</evidence>
<reference evidence="2" key="1">
    <citation type="submission" date="2022-04" db="EMBL/GenBank/DDBJ databases">
        <title>A functionally conserved STORR gene fusion in Papaver species that diverged 16.8 million years ago.</title>
        <authorList>
            <person name="Catania T."/>
        </authorList>
    </citation>
    <scope>NUCLEOTIDE SEQUENCE</scope>
    <source>
        <strain evidence="2">S-188037</strain>
    </source>
</reference>
<comment type="caution">
    <text evidence="2">The sequence shown here is derived from an EMBL/GenBank/DDBJ whole genome shotgun (WGS) entry which is preliminary data.</text>
</comment>
<dbReference type="AlphaFoldDB" id="A0AAD4XXS0"/>
<proteinExistence type="predicted"/>
<feature type="non-terminal residue" evidence="2">
    <location>
        <position position="1"/>
    </location>
</feature>
<feature type="compositionally biased region" description="Basic and acidic residues" evidence="1">
    <location>
        <begin position="33"/>
        <end position="47"/>
    </location>
</feature>
<name>A0AAD4XXS0_9MAGN</name>
<protein>
    <submittedName>
        <fullName evidence="2">Uncharacterized protein</fullName>
    </submittedName>
</protein>
<accession>A0AAD4XXS0</accession>
<sequence>LGTQMTGIQELKVEMTRCKTWLGPIVNITRASQSEHDGSDVQEEHNGSDVQEDLNVEHLYDTDIVPNMTRTPRVKYITYYEDSESILGKRTTVWE</sequence>
<gene>
    <name evidence="2" type="ORF">MKW98_012113</name>
</gene>
<dbReference type="EMBL" id="JAJJMB010001367">
    <property type="protein sequence ID" value="KAI3957238.1"/>
    <property type="molecule type" value="Genomic_DNA"/>
</dbReference>